<dbReference type="InterPro" id="IPR005804">
    <property type="entry name" value="FA_desaturase_dom"/>
</dbReference>
<dbReference type="CDD" id="cd03506">
    <property type="entry name" value="Delta6-FADS-like"/>
    <property type="match status" value="1"/>
</dbReference>
<dbReference type="Pfam" id="PF00487">
    <property type="entry name" value="FA_desaturase"/>
    <property type="match status" value="1"/>
</dbReference>
<dbReference type="GO" id="GO:0008610">
    <property type="term" value="P:lipid biosynthetic process"/>
    <property type="evidence" value="ECO:0007669"/>
    <property type="project" value="UniProtKB-ARBA"/>
</dbReference>
<feature type="transmembrane region" description="Helical" evidence="1">
    <location>
        <begin position="199"/>
        <end position="220"/>
    </location>
</feature>
<name>A0AAE4BSM3_9BACT</name>
<sequence length="357" mass="41924">MMKIKFKPSSTDFFNELNDKVQKSLSSEVIYKNKRLMKVKFFLYFTLYLMLYGLLFIDAVSNNFLLLNISYSIFGFSGILLAFNSSHDAVHNTLFKSERLNSIAHYLIFNLQGVNATLWKKRHISSHHIFPNVDGCDADIDNNPFIRLSKTHERKWNHKYQHLYAPFLYCAYTLHWILIKDFIYLSKKDVANMKNLSYSWLFKFEVVLLKAIYFSFILFIPCYFSNLPFYNWLIAFIIMHSIISIFFVLTLIISHLTTETCFPTPDSKGMLPTCYHEHQLSVSLDYHPTNKLANWIFGGFNSHAAHHLFPKLPHTLYTYITPIIKETAIKHSMPYNELSIIKAVKSHFKYLKELGNN</sequence>
<reference evidence="3" key="1">
    <citation type="submission" date="2023-07" db="EMBL/GenBank/DDBJ databases">
        <title>Genomic Encyclopedia of Type Strains, Phase IV (KMG-IV): sequencing the most valuable type-strain genomes for metagenomic binning, comparative biology and taxonomic classification.</title>
        <authorList>
            <person name="Goeker M."/>
        </authorList>
    </citation>
    <scope>NUCLEOTIDE SEQUENCE</scope>
    <source>
        <strain evidence="3">DSM 26174</strain>
    </source>
</reference>
<evidence type="ECO:0000256" key="1">
    <source>
        <dbReference type="SAM" id="Phobius"/>
    </source>
</evidence>
<dbReference type="Proteomes" id="UP001185092">
    <property type="component" value="Unassembled WGS sequence"/>
</dbReference>
<keyword evidence="1" id="KW-0812">Transmembrane</keyword>
<feature type="transmembrane region" description="Helical" evidence="1">
    <location>
        <begin position="232"/>
        <end position="253"/>
    </location>
</feature>
<gene>
    <name evidence="3" type="ORF">HNQ88_001609</name>
</gene>
<evidence type="ECO:0000313" key="3">
    <source>
        <dbReference type="EMBL" id="MDR6238572.1"/>
    </source>
</evidence>
<keyword evidence="4" id="KW-1185">Reference proteome</keyword>
<dbReference type="RefSeq" id="WP_309938082.1">
    <property type="nucleotide sequence ID" value="NZ_AP025305.1"/>
</dbReference>
<feature type="transmembrane region" description="Helical" evidence="1">
    <location>
        <begin position="163"/>
        <end position="179"/>
    </location>
</feature>
<dbReference type="PANTHER" id="PTHR19353:SF19">
    <property type="entry name" value="DELTA(5) FATTY ACID DESATURASE C-RELATED"/>
    <property type="match status" value="1"/>
</dbReference>
<dbReference type="GO" id="GO:0016020">
    <property type="term" value="C:membrane"/>
    <property type="evidence" value="ECO:0007669"/>
    <property type="project" value="TreeGrafter"/>
</dbReference>
<dbReference type="AlphaFoldDB" id="A0AAE4BSM3"/>
<evidence type="ECO:0000259" key="2">
    <source>
        <dbReference type="Pfam" id="PF00487"/>
    </source>
</evidence>
<keyword evidence="1" id="KW-0472">Membrane</keyword>
<evidence type="ECO:0000313" key="4">
    <source>
        <dbReference type="Proteomes" id="UP001185092"/>
    </source>
</evidence>
<dbReference type="GO" id="GO:0016213">
    <property type="term" value="F:acyl-CoA 6-desaturase activity"/>
    <property type="evidence" value="ECO:0007669"/>
    <property type="project" value="UniProtKB-EC"/>
</dbReference>
<feature type="transmembrane region" description="Helical" evidence="1">
    <location>
        <begin position="65"/>
        <end position="83"/>
    </location>
</feature>
<dbReference type="InterPro" id="IPR012171">
    <property type="entry name" value="Fatty_acid_desaturase"/>
</dbReference>
<dbReference type="EMBL" id="JAVDQD010000002">
    <property type="protein sequence ID" value="MDR6238572.1"/>
    <property type="molecule type" value="Genomic_DNA"/>
</dbReference>
<dbReference type="PANTHER" id="PTHR19353">
    <property type="entry name" value="FATTY ACID DESATURASE 2"/>
    <property type="match status" value="1"/>
</dbReference>
<organism evidence="3 4">
    <name type="scientific">Aureibacter tunicatorum</name>
    <dbReference type="NCBI Taxonomy" id="866807"/>
    <lineage>
        <taxon>Bacteria</taxon>
        <taxon>Pseudomonadati</taxon>
        <taxon>Bacteroidota</taxon>
        <taxon>Cytophagia</taxon>
        <taxon>Cytophagales</taxon>
        <taxon>Persicobacteraceae</taxon>
        <taxon>Aureibacter</taxon>
    </lineage>
</organism>
<proteinExistence type="predicted"/>
<comment type="caution">
    <text evidence="3">The sequence shown here is derived from an EMBL/GenBank/DDBJ whole genome shotgun (WGS) entry which is preliminary data.</text>
</comment>
<protein>
    <submittedName>
        <fullName evidence="3">Linoleoyl-CoA desaturase</fullName>
        <ecNumber evidence="3">1.14.19.3</ecNumber>
    </submittedName>
</protein>
<feature type="transmembrane region" description="Helical" evidence="1">
    <location>
        <begin position="41"/>
        <end position="59"/>
    </location>
</feature>
<keyword evidence="3" id="KW-0560">Oxidoreductase</keyword>
<keyword evidence="1" id="KW-1133">Transmembrane helix</keyword>
<dbReference type="EC" id="1.14.19.3" evidence="3"/>
<feature type="domain" description="Fatty acid desaturase" evidence="2">
    <location>
        <begin position="67"/>
        <end position="338"/>
    </location>
</feature>
<accession>A0AAE4BSM3</accession>